<dbReference type="PANTHER" id="PTHR38041:SF1">
    <property type="entry name" value="CHORISMATE MUTASE"/>
    <property type="match status" value="1"/>
</dbReference>
<evidence type="ECO:0000313" key="2">
    <source>
        <dbReference type="EMBL" id="MTD01658.1"/>
    </source>
</evidence>
<accession>A0A6L6G8V0</accession>
<dbReference type="GO" id="GO:0046417">
    <property type="term" value="P:chorismate metabolic process"/>
    <property type="evidence" value="ECO:0007669"/>
    <property type="project" value="InterPro"/>
</dbReference>
<sequence length="94" mass="11143">MDLVKIRTEIDKIDQELVQLLEKRLELVSLVADYKKNNKLDVLDRNREEVVLEKVASTVKNKKLENAIKLTYQGIMASSRHYQKERLKKHDEHQ</sequence>
<dbReference type="Pfam" id="PF01817">
    <property type="entry name" value="CM_2"/>
    <property type="match status" value="1"/>
</dbReference>
<dbReference type="SUPFAM" id="SSF48600">
    <property type="entry name" value="Chorismate mutase II"/>
    <property type="match status" value="1"/>
</dbReference>
<protein>
    <submittedName>
        <fullName evidence="2">Chorismate mutase</fullName>
        <ecNumber evidence="2">5.4.99.5</ecNumber>
    </submittedName>
</protein>
<dbReference type="RefSeq" id="WP_046388163.1">
    <property type="nucleotide sequence ID" value="NZ_WLXU01000026.1"/>
</dbReference>
<dbReference type="InterPro" id="IPR036979">
    <property type="entry name" value="CM_dom_sf"/>
</dbReference>
<reference evidence="2 3" key="1">
    <citation type="submission" date="2019-11" db="EMBL/GenBank/DDBJ databases">
        <title>Streptococcus uberis isolated from clinical mastitis cases on a southeastern Queensland dairy.</title>
        <authorList>
            <person name="Workentine M.L."/>
            <person name="Price R."/>
            <person name="Olchowy T."/>
        </authorList>
    </citation>
    <scope>NUCLEOTIDE SEQUENCE [LARGE SCALE GENOMIC DNA]</scope>
    <source>
        <strain evidence="2 3">OLC4459-A17</strain>
    </source>
</reference>
<dbReference type="PANTHER" id="PTHR38041">
    <property type="entry name" value="CHORISMATE MUTASE"/>
    <property type="match status" value="1"/>
</dbReference>
<dbReference type="SMART" id="SM00830">
    <property type="entry name" value="CM_2"/>
    <property type="match status" value="1"/>
</dbReference>
<dbReference type="Proteomes" id="UP000483839">
    <property type="component" value="Unassembled WGS sequence"/>
</dbReference>
<dbReference type="InterPro" id="IPR051331">
    <property type="entry name" value="Chorismate_mutase-related"/>
</dbReference>
<dbReference type="InterPro" id="IPR011279">
    <property type="entry name" value="Chorismate_mutase_GmP"/>
</dbReference>
<dbReference type="AlphaFoldDB" id="A0A6L6G8V0"/>
<gene>
    <name evidence="2" type="ORF">GKS16_05160</name>
</gene>
<dbReference type="GO" id="GO:0004106">
    <property type="term" value="F:chorismate mutase activity"/>
    <property type="evidence" value="ECO:0007669"/>
    <property type="project" value="UniProtKB-EC"/>
</dbReference>
<proteinExistence type="predicted"/>
<evidence type="ECO:0000313" key="3">
    <source>
        <dbReference type="Proteomes" id="UP000483839"/>
    </source>
</evidence>
<organism evidence="2 3">
    <name type="scientific">Streptococcus uberis</name>
    <dbReference type="NCBI Taxonomy" id="1349"/>
    <lineage>
        <taxon>Bacteria</taxon>
        <taxon>Bacillati</taxon>
        <taxon>Bacillota</taxon>
        <taxon>Bacilli</taxon>
        <taxon>Lactobacillales</taxon>
        <taxon>Streptococcaceae</taxon>
        <taxon>Streptococcus</taxon>
    </lineage>
</organism>
<dbReference type="InterPro" id="IPR002701">
    <property type="entry name" value="CM_II_prokaryot"/>
</dbReference>
<dbReference type="NCBIfam" id="TIGR01805">
    <property type="entry name" value="CM_mono_grmpos"/>
    <property type="match status" value="1"/>
</dbReference>
<dbReference type="EMBL" id="WLXI01000040">
    <property type="protein sequence ID" value="MTD01658.1"/>
    <property type="molecule type" value="Genomic_DNA"/>
</dbReference>
<dbReference type="PROSITE" id="PS51168">
    <property type="entry name" value="CHORISMATE_MUT_2"/>
    <property type="match status" value="1"/>
</dbReference>
<evidence type="ECO:0000256" key="1">
    <source>
        <dbReference type="ARBA" id="ARBA00023235"/>
    </source>
</evidence>
<keyword evidence="1 2" id="KW-0413">Isomerase</keyword>
<dbReference type="GO" id="GO:0009697">
    <property type="term" value="P:salicylic acid biosynthetic process"/>
    <property type="evidence" value="ECO:0007669"/>
    <property type="project" value="TreeGrafter"/>
</dbReference>
<dbReference type="InterPro" id="IPR036263">
    <property type="entry name" value="Chorismate_II_sf"/>
</dbReference>
<dbReference type="Gene3D" id="1.20.59.10">
    <property type="entry name" value="Chorismate mutase"/>
    <property type="match status" value="1"/>
</dbReference>
<comment type="caution">
    <text evidence="2">The sequence shown here is derived from an EMBL/GenBank/DDBJ whole genome shotgun (WGS) entry which is preliminary data.</text>
</comment>
<name>A0A6L6G8V0_STRUB</name>
<dbReference type="EC" id="5.4.99.5" evidence="2"/>